<dbReference type="GeneID" id="38121921"/>
<name>A0A3D8Q5R6_9EURO</name>
<dbReference type="Proteomes" id="UP000256690">
    <property type="component" value="Unassembled WGS sequence"/>
</dbReference>
<comment type="caution">
    <text evidence="2">The sequence shown here is derived from an EMBL/GenBank/DDBJ whole genome shotgun (WGS) entry which is preliminary data.</text>
</comment>
<dbReference type="AlphaFoldDB" id="A0A3D8Q5R6"/>
<keyword evidence="3" id="KW-1185">Reference proteome</keyword>
<feature type="compositionally biased region" description="Gly residues" evidence="1">
    <location>
        <begin position="31"/>
        <end position="45"/>
    </location>
</feature>
<gene>
    <name evidence="2" type="ORF">DSM5745_11551</name>
</gene>
<feature type="region of interest" description="Disordered" evidence="1">
    <location>
        <begin position="12"/>
        <end position="45"/>
    </location>
</feature>
<dbReference type="RefSeq" id="XP_026597887.1">
    <property type="nucleotide sequence ID" value="XM_026753567.1"/>
</dbReference>
<evidence type="ECO:0000256" key="1">
    <source>
        <dbReference type="SAM" id="MobiDB-lite"/>
    </source>
</evidence>
<sequence length="389" mass="38960">MAILQNILDEKAEHGGNTHGGDVGSSQDGSVIGGGGGAAAGGGGARARGAVGSGGVAGLSLALVGTVDGVVLPGVEGGAAEVTSALHVESTTNVLERGKSGLVESTAEVNGTGDGGKLGEADGLELVVAGDQETTVDGLQDGKAEVGELGVVLENKVTSFRVAPETELTLELGERRKRDRADVTDGQVGTGGEVGKRDLQLVVVTSEVDQVGGVLEVVHVDGLELSVVGDDEALNRVERNSVEGRETGVDDRDTAGLGDTLGETEALEDGDGLEVNLADRGELREVKRGERSSTIELEGVVNCLKSGCREGGDVRATGAGQGTLDPGNTVDGDRAGQAVGELDITVKSLTGVVAVQVALAADAKTALAAARAGRAYLTKAIAMSLKQSA</sequence>
<dbReference type="EMBL" id="PVWQ01000030">
    <property type="protein sequence ID" value="RDW57153.1"/>
    <property type="molecule type" value="Genomic_DNA"/>
</dbReference>
<accession>A0A3D8Q5R6</accession>
<reference evidence="2 3" key="1">
    <citation type="journal article" date="2018" name="IMA Fungus">
        <title>IMA Genome-F 9: Draft genome sequence of Annulohypoxylon stygium, Aspergillus mulundensis, Berkeleyomyces basicola (syn. Thielaviopsis basicola), Ceratocystis smalleyi, two Cercospora beticola strains, Coleophoma cylindrospora, Fusarium fracticaudum, Phialophora cf. hyalina, and Morchella septimelata.</title>
        <authorList>
            <person name="Wingfield B.D."/>
            <person name="Bills G.F."/>
            <person name="Dong Y."/>
            <person name="Huang W."/>
            <person name="Nel W.J."/>
            <person name="Swalarsk-Parry B.S."/>
            <person name="Vaghefi N."/>
            <person name="Wilken P.M."/>
            <person name="An Z."/>
            <person name="de Beer Z.W."/>
            <person name="De Vos L."/>
            <person name="Chen L."/>
            <person name="Duong T.A."/>
            <person name="Gao Y."/>
            <person name="Hammerbacher A."/>
            <person name="Kikkert J.R."/>
            <person name="Li Y."/>
            <person name="Li H."/>
            <person name="Li K."/>
            <person name="Li Q."/>
            <person name="Liu X."/>
            <person name="Ma X."/>
            <person name="Naidoo K."/>
            <person name="Pethybridge S.J."/>
            <person name="Sun J."/>
            <person name="Steenkamp E.T."/>
            <person name="van der Nest M.A."/>
            <person name="van Wyk S."/>
            <person name="Wingfield M.J."/>
            <person name="Xiong C."/>
            <person name="Yue Q."/>
            <person name="Zhang X."/>
        </authorList>
    </citation>
    <scope>NUCLEOTIDE SEQUENCE [LARGE SCALE GENOMIC DNA]</scope>
    <source>
        <strain evidence="2 3">DSM 5745</strain>
    </source>
</reference>
<evidence type="ECO:0000313" key="2">
    <source>
        <dbReference type="EMBL" id="RDW57153.1"/>
    </source>
</evidence>
<organism evidence="2 3">
    <name type="scientific">Aspergillus mulundensis</name>
    <dbReference type="NCBI Taxonomy" id="1810919"/>
    <lineage>
        <taxon>Eukaryota</taxon>
        <taxon>Fungi</taxon>
        <taxon>Dikarya</taxon>
        <taxon>Ascomycota</taxon>
        <taxon>Pezizomycotina</taxon>
        <taxon>Eurotiomycetes</taxon>
        <taxon>Eurotiomycetidae</taxon>
        <taxon>Eurotiales</taxon>
        <taxon>Aspergillaceae</taxon>
        <taxon>Aspergillus</taxon>
        <taxon>Aspergillus subgen. Nidulantes</taxon>
    </lineage>
</organism>
<evidence type="ECO:0000313" key="3">
    <source>
        <dbReference type="Proteomes" id="UP000256690"/>
    </source>
</evidence>
<proteinExistence type="predicted"/>
<protein>
    <submittedName>
        <fullName evidence="2">Uncharacterized protein</fullName>
    </submittedName>
</protein>